<dbReference type="EMBL" id="CP019124">
    <property type="protein sequence ID" value="APX88668.1"/>
    <property type="molecule type" value="Genomic_DNA"/>
</dbReference>
<proteinExistence type="predicted"/>
<evidence type="ECO:0000313" key="2">
    <source>
        <dbReference type="Proteomes" id="UP000187266"/>
    </source>
</evidence>
<sequence>MTISLNLPFPVPLSACFHNVRGRGRATTPRYAAYQREAGKMILAQGSPKVAGPVVLEVDFTAPDRRARDGDNLLKCVFDTLVKAGVIEDDNNRVIVASSFRWVHDQTPCRVTVRPVAASVGAA</sequence>
<organism evidence="1 2">
    <name type="scientific">Brevirhabdus pacifica</name>
    <dbReference type="NCBI Taxonomy" id="1267768"/>
    <lineage>
        <taxon>Bacteria</taxon>
        <taxon>Pseudomonadati</taxon>
        <taxon>Pseudomonadota</taxon>
        <taxon>Alphaproteobacteria</taxon>
        <taxon>Rhodobacterales</taxon>
        <taxon>Paracoccaceae</taxon>
        <taxon>Brevirhabdus</taxon>
    </lineage>
</organism>
<dbReference type="GO" id="GO:0006281">
    <property type="term" value="P:DNA repair"/>
    <property type="evidence" value="ECO:0007669"/>
    <property type="project" value="InterPro"/>
</dbReference>
<dbReference type="GO" id="GO:0000287">
    <property type="term" value="F:magnesium ion binding"/>
    <property type="evidence" value="ECO:0007669"/>
    <property type="project" value="InterPro"/>
</dbReference>
<dbReference type="RefSeq" id="WP_076978692.1">
    <property type="nucleotide sequence ID" value="NZ_CP019124.1"/>
</dbReference>
<name>A0A1U7DFL3_9RHOB</name>
<dbReference type="Gene3D" id="3.30.1330.70">
    <property type="entry name" value="Holliday junction resolvase RusA"/>
    <property type="match status" value="1"/>
</dbReference>
<dbReference type="InterPro" id="IPR008822">
    <property type="entry name" value="Endonuclease_RusA-like"/>
</dbReference>
<dbReference type="InterPro" id="IPR036614">
    <property type="entry name" value="RusA-like_sf"/>
</dbReference>
<dbReference type="GO" id="GO:0006310">
    <property type="term" value="P:DNA recombination"/>
    <property type="evidence" value="ECO:0007669"/>
    <property type="project" value="InterPro"/>
</dbReference>
<dbReference type="SUPFAM" id="SSF103084">
    <property type="entry name" value="Holliday junction resolvase RusA"/>
    <property type="match status" value="1"/>
</dbReference>
<dbReference type="Proteomes" id="UP000187266">
    <property type="component" value="Chromosome"/>
</dbReference>
<dbReference type="STRING" id="1267768.BV394_02080"/>
<protein>
    <submittedName>
        <fullName evidence="1">Uncharacterized protein</fullName>
    </submittedName>
</protein>
<accession>A0A1U7DFL3</accession>
<reference evidence="1 2" key="1">
    <citation type="submission" date="2017-01" db="EMBL/GenBank/DDBJ databases">
        <title>Genomic analysis of Xuhuaishuia manganoxidans DY6-4.</title>
        <authorList>
            <person name="Wang X."/>
        </authorList>
    </citation>
    <scope>NUCLEOTIDE SEQUENCE [LARGE SCALE GENOMIC DNA]</scope>
    <source>
        <strain evidence="1 2">DY6-4</strain>
    </source>
</reference>
<accession>A0A2M9DGG7</accession>
<gene>
    <name evidence="1" type="ORF">BV394_02080</name>
</gene>
<dbReference type="Pfam" id="PF05866">
    <property type="entry name" value="RusA"/>
    <property type="match status" value="1"/>
</dbReference>
<keyword evidence="2" id="KW-1185">Reference proteome</keyword>
<dbReference type="AlphaFoldDB" id="A0A1U7DFL3"/>
<dbReference type="OrthoDB" id="7596919at2"/>
<evidence type="ECO:0000313" key="1">
    <source>
        <dbReference type="EMBL" id="APX88668.1"/>
    </source>
</evidence>